<organism evidence="1 2">
    <name type="scientific">Stomatobaculum longum</name>
    <dbReference type="NCBI Taxonomy" id="796942"/>
    <lineage>
        <taxon>Bacteria</taxon>
        <taxon>Bacillati</taxon>
        <taxon>Bacillota</taxon>
        <taxon>Clostridia</taxon>
        <taxon>Lachnospirales</taxon>
        <taxon>Lachnospiraceae</taxon>
        <taxon>Stomatobaculum</taxon>
    </lineage>
</organism>
<protein>
    <recommendedName>
        <fullName evidence="3">DUF4259 domain-containing protein</fullName>
    </recommendedName>
</protein>
<dbReference type="RefSeq" id="WP_009532935.1">
    <property type="nucleotide sequence ID" value="NZ_JH590862.1"/>
</dbReference>
<evidence type="ECO:0000313" key="1">
    <source>
        <dbReference type="EMBL" id="EHO17503.1"/>
    </source>
</evidence>
<evidence type="ECO:0000313" key="2">
    <source>
        <dbReference type="Proteomes" id="UP000018466"/>
    </source>
</evidence>
<comment type="caution">
    <text evidence="1">The sequence shown here is derived from an EMBL/GenBank/DDBJ whole genome shotgun (WGS) entry which is preliminary data.</text>
</comment>
<dbReference type="Proteomes" id="UP000018466">
    <property type="component" value="Unassembled WGS sequence"/>
</dbReference>
<accession>A0AA37DGT8</accession>
<evidence type="ECO:0008006" key="3">
    <source>
        <dbReference type="Google" id="ProtNLM"/>
    </source>
</evidence>
<dbReference type="AlphaFoldDB" id="A0AA37DGT8"/>
<dbReference type="GeneID" id="86940858"/>
<proteinExistence type="predicted"/>
<keyword evidence="2" id="KW-1185">Reference proteome</keyword>
<reference evidence="1 2" key="1">
    <citation type="submission" date="2011-10" db="EMBL/GenBank/DDBJ databases">
        <title>The Genome Sequence of Lachnospiraceae bacterium ACC2.</title>
        <authorList>
            <consortium name="The Broad Institute Genome Sequencing Platform"/>
            <person name="Earl A."/>
            <person name="Ward D."/>
            <person name="Feldgarden M."/>
            <person name="Gevers D."/>
            <person name="Sizova M."/>
            <person name="Hazen A."/>
            <person name="Epstein S."/>
            <person name="Young S.K."/>
            <person name="Zeng Q."/>
            <person name="Gargeya S."/>
            <person name="Fitzgerald M."/>
            <person name="Haas B."/>
            <person name="Abouelleil A."/>
            <person name="Alvarado L."/>
            <person name="Arachchi H.M."/>
            <person name="Berlin A."/>
            <person name="Brown A."/>
            <person name="Chapman S.B."/>
            <person name="Chen Z."/>
            <person name="Dunbar C."/>
            <person name="Freedman E."/>
            <person name="Gearin G."/>
            <person name="Goldberg J."/>
            <person name="Griggs A."/>
            <person name="Gujja S."/>
            <person name="Heiman D."/>
            <person name="Howarth C."/>
            <person name="Larson L."/>
            <person name="Lui A."/>
            <person name="MacDonald P.J.P."/>
            <person name="Montmayeur A."/>
            <person name="Murphy C."/>
            <person name="Neiman D."/>
            <person name="Pearson M."/>
            <person name="Priest M."/>
            <person name="Roberts A."/>
            <person name="Saif S."/>
            <person name="Shea T."/>
            <person name="Shenoy N."/>
            <person name="Sisk P."/>
            <person name="Stolte C."/>
            <person name="Sykes S."/>
            <person name="Wortman J."/>
            <person name="Nusbaum C."/>
            <person name="Birren B."/>
        </authorList>
    </citation>
    <scope>NUCLEOTIDE SEQUENCE [LARGE SCALE GENOMIC DNA]</scope>
    <source>
        <strain evidence="1 2">ACC2</strain>
    </source>
</reference>
<name>A0AA37DGT8_9FIRM</name>
<sequence length="161" mass="17827">MACWGFHALESDEGLLLLDRIGEKLAAGKQSLKLADIIALLRSEKLLDPEGAANTEDYDLAVLALSEFYDRMQGEKDLSALKNSRHALAGLEALEAVSADPESLAFLHRRLQEIQDDIDSCERSYATFWLEAADYYDWVSYVDRLVEAIGREKAACSAANA</sequence>
<dbReference type="EMBL" id="AGEL01000006">
    <property type="protein sequence ID" value="EHO17503.1"/>
    <property type="molecule type" value="Genomic_DNA"/>
</dbReference>
<gene>
    <name evidence="1" type="ORF">HMPREF9623_01102</name>
</gene>